<evidence type="ECO:0000313" key="3">
    <source>
        <dbReference type="EMBL" id="KAK2999238.1"/>
    </source>
</evidence>
<dbReference type="Gene3D" id="3.30.40.10">
    <property type="entry name" value="Zinc/RING finger domain, C3HC4 (zinc finger)"/>
    <property type="match status" value="1"/>
</dbReference>
<dbReference type="FunFam" id="3.30.40.10:FF:000226">
    <property type="entry name" value="E3 ubiquitin ligase BIG BROTHER"/>
    <property type="match status" value="1"/>
</dbReference>
<dbReference type="Pfam" id="PF13639">
    <property type="entry name" value="zf-RING_2"/>
    <property type="match status" value="1"/>
</dbReference>
<keyword evidence="4" id="KW-1185">Reference proteome</keyword>
<organism evidence="3 4">
    <name type="scientific">Escallonia herrerae</name>
    <dbReference type="NCBI Taxonomy" id="1293975"/>
    <lineage>
        <taxon>Eukaryota</taxon>
        <taxon>Viridiplantae</taxon>
        <taxon>Streptophyta</taxon>
        <taxon>Embryophyta</taxon>
        <taxon>Tracheophyta</taxon>
        <taxon>Spermatophyta</taxon>
        <taxon>Magnoliopsida</taxon>
        <taxon>eudicotyledons</taxon>
        <taxon>Gunneridae</taxon>
        <taxon>Pentapetalae</taxon>
        <taxon>asterids</taxon>
        <taxon>campanulids</taxon>
        <taxon>Escalloniales</taxon>
        <taxon>Escalloniaceae</taxon>
        <taxon>Escallonia</taxon>
    </lineage>
</organism>
<dbReference type="GO" id="GO:0016567">
    <property type="term" value="P:protein ubiquitination"/>
    <property type="evidence" value="ECO:0007669"/>
    <property type="project" value="InterPro"/>
</dbReference>
<dbReference type="Proteomes" id="UP001188597">
    <property type="component" value="Unassembled WGS sequence"/>
</dbReference>
<dbReference type="InterPro" id="IPR033276">
    <property type="entry name" value="BB"/>
</dbReference>
<name>A0AA88V1D3_9ASTE</name>
<feature type="domain" description="RING-type" evidence="2">
    <location>
        <begin position="194"/>
        <end position="235"/>
    </location>
</feature>
<sequence>MNGNSQMELHYINTGFPYTASENFMDFFEGLNHPPANYALAGPMHDPETAYWSMNMNAYKFGLSGPGSTPHYGLYEANDYLPRMDLSRRAWEYPSVINVEEPTAVDMHSGGNTGPSMEAIPEECIPNQESPGTSQVIWQDNIDPDNMTYEELLDLGEAVGTESRGLSQELINLLPTSKYKSGGFFLRKKSGERCVICQMRYKRGDRQVSLPCKHVYHTECGSKWLSINKTCPVCNIEVFGEETKQALRFETWLRSSD</sequence>
<dbReference type="GO" id="GO:0008270">
    <property type="term" value="F:zinc ion binding"/>
    <property type="evidence" value="ECO:0007669"/>
    <property type="project" value="UniProtKB-KW"/>
</dbReference>
<evidence type="ECO:0000259" key="2">
    <source>
        <dbReference type="PROSITE" id="PS50089"/>
    </source>
</evidence>
<dbReference type="AlphaFoldDB" id="A0AA88V1D3"/>
<protein>
    <recommendedName>
        <fullName evidence="2">RING-type domain-containing protein</fullName>
    </recommendedName>
</protein>
<proteinExistence type="predicted"/>
<keyword evidence="1" id="KW-0479">Metal-binding</keyword>
<dbReference type="PANTHER" id="PTHR46400">
    <property type="entry name" value="RING/U-BOX SUPERFAMILY PROTEIN"/>
    <property type="match status" value="1"/>
</dbReference>
<dbReference type="EMBL" id="JAVXUP010003351">
    <property type="protein sequence ID" value="KAK2999238.1"/>
    <property type="molecule type" value="Genomic_DNA"/>
</dbReference>
<keyword evidence="1" id="KW-0862">Zinc</keyword>
<evidence type="ECO:0000256" key="1">
    <source>
        <dbReference type="PROSITE-ProRule" id="PRU00175"/>
    </source>
</evidence>
<gene>
    <name evidence="3" type="ORF">RJ639_023157</name>
</gene>
<dbReference type="SUPFAM" id="SSF57850">
    <property type="entry name" value="RING/U-box"/>
    <property type="match status" value="1"/>
</dbReference>
<comment type="caution">
    <text evidence="3">The sequence shown here is derived from an EMBL/GenBank/DDBJ whole genome shotgun (WGS) entry which is preliminary data.</text>
</comment>
<dbReference type="PANTHER" id="PTHR46400:SF3">
    <property type="entry name" value="E3 UBIQUITIN LIGASE BIG BROTHER-LIKE PROTEIN"/>
    <property type="match status" value="1"/>
</dbReference>
<evidence type="ECO:0000313" key="4">
    <source>
        <dbReference type="Proteomes" id="UP001188597"/>
    </source>
</evidence>
<dbReference type="PROSITE" id="PS50089">
    <property type="entry name" value="ZF_RING_2"/>
    <property type="match status" value="1"/>
</dbReference>
<dbReference type="GO" id="GO:0031624">
    <property type="term" value="F:ubiquitin conjugating enzyme binding"/>
    <property type="evidence" value="ECO:0007669"/>
    <property type="project" value="TreeGrafter"/>
</dbReference>
<dbReference type="SMART" id="SM00184">
    <property type="entry name" value="RING"/>
    <property type="match status" value="1"/>
</dbReference>
<accession>A0AA88V1D3</accession>
<dbReference type="InterPro" id="IPR001841">
    <property type="entry name" value="Znf_RING"/>
</dbReference>
<dbReference type="GO" id="GO:0046621">
    <property type="term" value="P:negative regulation of organ growth"/>
    <property type="evidence" value="ECO:0007669"/>
    <property type="project" value="InterPro"/>
</dbReference>
<dbReference type="GO" id="GO:0004842">
    <property type="term" value="F:ubiquitin-protein transferase activity"/>
    <property type="evidence" value="ECO:0007669"/>
    <property type="project" value="InterPro"/>
</dbReference>
<keyword evidence="1" id="KW-0863">Zinc-finger</keyword>
<reference evidence="3" key="1">
    <citation type="submission" date="2022-12" db="EMBL/GenBank/DDBJ databases">
        <title>Draft genome assemblies for two species of Escallonia (Escalloniales).</title>
        <authorList>
            <person name="Chanderbali A."/>
            <person name="Dervinis C."/>
            <person name="Anghel I."/>
            <person name="Soltis D."/>
            <person name="Soltis P."/>
            <person name="Zapata F."/>
        </authorList>
    </citation>
    <scope>NUCLEOTIDE SEQUENCE</scope>
    <source>
        <strain evidence="3">UCBG64.0493</strain>
        <tissue evidence="3">Leaf</tissue>
    </source>
</reference>
<dbReference type="InterPro" id="IPR013083">
    <property type="entry name" value="Znf_RING/FYVE/PHD"/>
</dbReference>